<dbReference type="InterPro" id="IPR038107">
    <property type="entry name" value="Glycos_transf_N_sf"/>
</dbReference>
<name>A0A327Q6G4_9BACT</name>
<dbReference type="GO" id="GO:0009245">
    <property type="term" value="P:lipid A biosynthetic process"/>
    <property type="evidence" value="ECO:0007669"/>
    <property type="project" value="TreeGrafter"/>
</dbReference>
<organism evidence="10 11">
    <name type="scientific">Chitinophaga skermanii</name>
    <dbReference type="NCBI Taxonomy" id="331697"/>
    <lineage>
        <taxon>Bacteria</taxon>
        <taxon>Pseudomonadati</taxon>
        <taxon>Bacteroidota</taxon>
        <taxon>Chitinophagia</taxon>
        <taxon>Chitinophagales</taxon>
        <taxon>Chitinophagaceae</taxon>
        <taxon>Chitinophaga</taxon>
    </lineage>
</organism>
<dbReference type="GO" id="GO:0043842">
    <property type="term" value="F:Kdo transferase activity"/>
    <property type="evidence" value="ECO:0007669"/>
    <property type="project" value="UniProtKB-EC"/>
</dbReference>
<feature type="active site" description="Proton acceptor" evidence="7">
    <location>
        <position position="64"/>
    </location>
</feature>
<dbReference type="Proteomes" id="UP000249547">
    <property type="component" value="Unassembled WGS sequence"/>
</dbReference>
<dbReference type="RefSeq" id="WP_245952774.1">
    <property type="nucleotide sequence ID" value="NZ_QLLL01000009.1"/>
</dbReference>
<comment type="subcellular location">
    <subcellularLocation>
        <location evidence="8">Cell membrane</location>
    </subcellularLocation>
</comment>
<comment type="pathway">
    <text evidence="1 8">Bacterial outer membrane biogenesis; LPS core biosynthesis.</text>
</comment>
<proteinExistence type="inferred from homology"/>
<dbReference type="SUPFAM" id="SSF53756">
    <property type="entry name" value="UDP-Glycosyltransferase/glycogen phosphorylase"/>
    <property type="match status" value="1"/>
</dbReference>
<evidence type="ECO:0000256" key="4">
    <source>
        <dbReference type="ARBA" id="ARBA00022679"/>
    </source>
</evidence>
<evidence type="ECO:0000256" key="6">
    <source>
        <dbReference type="ARBA" id="ARBA00049183"/>
    </source>
</evidence>
<keyword evidence="8" id="KW-0448">Lipopolysaccharide biosynthesis</keyword>
<evidence type="ECO:0000256" key="1">
    <source>
        <dbReference type="ARBA" id="ARBA00004713"/>
    </source>
</evidence>
<keyword evidence="8" id="KW-1003">Cell membrane</keyword>
<keyword evidence="4 8" id="KW-0808">Transferase</keyword>
<dbReference type="UniPathway" id="UPA00958"/>
<keyword evidence="8" id="KW-1133">Transmembrane helix</keyword>
<evidence type="ECO:0000256" key="7">
    <source>
        <dbReference type="PIRSR" id="PIRSR639901-1"/>
    </source>
</evidence>
<dbReference type="PANTHER" id="PTHR42755:SF1">
    <property type="entry name" value="3-DEOXY-D-MANNO-OCTULOSONIC ACID TRANSFERASE, MITOCHONDRIAL-RELATED"/>
    <property type="match status" value="1"/>
</dbReference>
<feature type="transmembrane region" description="Helical" evidence="8">
    <location>
        <begin position="6"/>
        <end position="25"/>
    </location>
</feature>
<dbReference type="Gene3D" id="3.40.50.2000">
    <property type="entry name" value="Glycogen Phosphorylase B"/>
    <property type="match status" value="1"/>
</dbReference>
<gene>
    <name evidence="10" type="ORF">LX64_04434</name>
</gene>
<dbReference type="InterPro" id="IPR039901">
    <property type="entry name" value="Kdotransferase"/>
</dbReference>
<reference evidence="10 11" key="1">
    <citation type="submission" date="2018-06" db="EMBL/GenBank/DDBJ databases">
        <title>Genomic Encyclopedia of Archaeal and Bacterial Type Strains, Phase II (KMG-II): from individual species to whole genera.</title>
        <authorList>
            <person name="Goeker M."/>
        </authorList>
    </citation>
    <scope>NUCLEOTIDE SEQUENCE [LARGE SCALE GENOMIC DNA]</scope>
    <source>
        <strain evidence="10 11">DSM 23857</strain>
    </source>
</reference>
<dbReference type="Pfam" id="PF04413">
    <property type="entry name" value="Glycos_transf_N"/>
    <property type="match status" value="1"/>
</dbReference>
<dbReference type="Gene3D" id="3.40.50.11720">
    <property type="entry name" value="3-Deoxy-D-manno-octulosonic-acid transferase, N-terminal domain"/>
    <property type="match status" value="1"/>
</dbReference>
<dbReference type="EC" id="2.4.99.12" evidence="2 8"/>
<comment type="similarity">
    <text evidence="8">Belongs to the glycosyltransferase group 1 family.</text>
</comment>
<comment type="catalytic activity">
    <reaction evidence="6 8">
        <text>lipid IVA (E. coli) + CMP-3-deoxy-beta-D-manno-octulosonate = alpha-Kdo-(2-&gt;6)-lipid IVA (E. coli) + CMP + H(+)</text>
        <dbReference type="Rhea" id="RHEA:28066"/>
        <dbReference type="ChEBI" id="CHEBI:15378"/>
        <dbReference type="ChEBI" id="CHEBI:58603"/>
        <dbReference type="ChEBI" id="CHEBI:60364"/>
        <dbReference type="ChEBI" id="CHEBI:60377"/>
        <dbReference type="ChEBI" id="CHEBI:85987"/>
        <dbReference type="EC" id="2.4.99.12"/>
    </reaction>
</comment>
<evidence type="ECO:0000259" key="9">
    <source>
        <dbReference type="Pfam" id="PF04413"/>
    </source>
</evidence>
<sequence>MALQIFFYNVGIRLYSFVVGLVAIFGNKKAQLWKAGRKNWPERLQQAIPTGKPLIWVHAASLGEFEQGRPVIEQLRVDYPQHGILLTFFSPSGYEIRKNYNGADIVCYLPADTKRNARQFVKIAQPKLAIFIKYEFWYHYLTTLFQQNIPTLLISGIFRPKQVFFKPHGGLFRQLLEKMTHLFVQNEESLQLLQTIHLQNASLAGDTRFDRVWAMRENPTELPVIETYATGRKVIACGSTWPADETLLANWWKNAKQDGRALIIAPHEIGESHIQQIEQLFPGAVRYSQYKNAPGQQVNVLIIDNVGMLSALYRYSYISYIGGGFGKAGIHNILEAATYNKPVLFGPNIEKFHEAVTLVGLKGAFVVQDEFTLATTVAALSEADLYKKTATIAGKFVGDNQGATNKIMQYIQEKRFLTIA</sequence>
<accession>A0A327Q6G4</accession>
<dbReference type="AlphaFoldDB" id="A0A327Q6G4"/>
<evidence type="ECO:0000313" key="11">
    <source>
        <dbReference type="Proteomes" id="UP000249547"/>
    </source>
</evidence>
<dbReference type="GO" id="GO:0005886">
    <property type="term" value="C:plasma membrane"/>
    <property type="evidence" value="ECO:0007669"/>
    <property type="project" value="UniProtKB-SubCell"/>
</dbReference>
<keyword evidence="8" id="KW-0812">Transmembrane</keyword>
<evidence type="ECO:0000313" key="10">
    <source>
        <dbReference type="EMBL" id="RAI99880.1"/>
    </source>
</evidence>
<evidence type="ECO:0000256" key="3">
    <source>
        <dbReference type="ARBA" id="ARBA00019077"/>
    </source>
</evidence>
<keyword evidence="8" id="KW-0472">Membrane</keyword>
<evidence type="ECO:0000256" key="5">
    <source>
        <dbReference type="ARBA" id="ARBA00031445"/>
    </source>
</evidence>
<protein>
    <recommendedName>
        <fullName evidence="3 8">3-deoxy-D-manno-octulosonic acid transferase</fullName>
        <shortName evidence="8">Kdo transferase</shortName>
        <ecNumber evidence="2 8">2.4.99.12</ecNumber>
    </recommendedName>
    <alternativeName>
        <fullName evidence="5 8">Lipid IV(A) 3-deoxy-D-manno-octulosonic acid transferase</fullName>
    </alternativeName>
</protein>
<dbReference type="GO" id="GO:0009244">
    <property type="term" value="P:lipopolysaccharide core region biosynthetic process"/>
    <property type="evidence" value="ECO:0007669"/>
    <property type="project" value="UniProtKB-UniRule"/>
</dbReference>
<evidence type="ECO:0000256" key="2">
    <source>
        <dbReference type="ARBA" id="ARBA00012621"/>
    </source>
</evidence>
<keyword evidence="11" id="KW-1185">Reference proteome</keyword>
<comment type="function">
    <text evidence="8">Involved in lipopolysaccharide (LPS) biosynthesis. Catalyzes the transfer of 3-deoxy-D-manno-octulosonate (Kdo) residue(s) from CMP-Kdo to lipid IV(A), the tetraacyldisaccharide-1,4'-bisphosphate precursor of lipid A.</text>
</comment>
<comment type="caution">
    <text evidence="10">The sequence shown here is derived from an EMBL/GenBank/DDBJ whole genome shotgun (WGS) entry which is preliminary data.</text>
</comment>
<evidence type="ECO:0000256" key="8">
    <source>
        <dbReference type="RuleBase" id="RU365103"/>
    </source>
</evidence>
<dbReference type="PANTHER" id="PTHR42755">
    <property type="entry name" value="3-DEOXY-MANNO-OCTULOSONATE CYTIDYLYLTRANSFERASE"/>
    <property type="match status" value="1"/>
</dbReference>
<dbReference type="InterPro" id="IPR007507">
    <property type="entry name" value="Glycos_transf_N"/>
</dbReference>
<dbReference type="EMBL" id="QLLL01000009">
    <property type="protein sequence ID" value="RAI99880.1"/>
    <property type="molecule type" value="Genomic_DNA"/>
</dbReference>
<feature type="domain" description="3-deoxy-D-manno-octulosonic-acid transferase N-terminal" evidence="9">
    <location>
        <begin position="39"/>
        <end position="210"/>
    </location>
</feature>